<dbReference type="EMBL" id="FQYU01000018">
    <property type="protein sequence ID" value="SHK02716.1"/>
    <property type="molecule type" value="Genomic_DNA"/>
</dbReference>
<organism evidence="2 3">
    <name type="scientific">Pseudozobellia thermophila</name>
    <dbReference type="NCBI Taxonomy" id="192903"/>
    <lineage>
        <taxon>Bacteria</taxon>
        <taxon>Pseudomonadati</taxon>
        <taxon>Bacteroidota</taxon>
        <taxon>Flavobacteriia</taxon>
        <taxon>Flavobacteriales</taxon>
        <taxon>Flavobacteriaceae</taxon>
        <taxon>Pseudozobellia</taxon>
    </lineage>
</organism>
<keyword evidence="1" id="KW-0812">Transmembrane</keyword>
<accession>A0A1M6P495</accession>
<name>A0A1M6P495_9FLAO</name>
<reference evidence="3" key="1">
    <citation type="submission" date="2016-11" db="EMBL/GenBank/DDBJ databases">
        <authorList>
            <person name="Varghese N."/>
            <person name="Submissions S."/>
        </authorList>
    </citation>
    <scope>NUCLEOTIDE SEQUENCE [LARGE SCALE GENOMIC DNA]</scope>
    <source>
        <strain evidence="3">DSM 19858</strain>
    </source>
</reference>
<gene>
    <name evidence="2" type="ORF">SAMN04488513_1185</name>
</gene>
<keyword evidence="1" id="KW-1133">Transmembrane helix</keyword>
<evidence type="ECO:0000313" key="3">
    <source>
        <dbReference type="Proteomes" id="UP000184543"/>
    </source>
</evidence>
<dbReference type="RefSeq" id="WP_072995833.1">
    <property type="nucleotide sequence ID" value="NZ_FQYU01000018.1"/>
</dbReference>
<dbReference type="AlphaFoldDB" id="A0A1M6P495"/>
<feature type="transmembrane region" description="Helical" evidence="1">
    <location>
        <begin position="42"/>
        <end position="62"/>
    </location>
</feature>
<protein>
    <submittedName>
        <fullName evidence="2">Uncharacterized protein</fullName>
    </submittedName>
</protein>
<dbReference type="OrthoDB" id="9879872at2"/>
<evidence type="ECO:0000256" key="1">
    <source>
        <dbReference type="SAM" id="Phobius"/>
    </source>
</evidence>
<sequence>MDKNKVGVPNFFLVLAFVFCTGFFWGILLSSGSSSGGGPNGMMVLFIIIAWVFSGVMSFWLFRSFKMVVVKNNAISVSSFFSKKEVLKFRDLEFVGWHSEYFHYSKSFHIVATLYDVHGGSIEISSLELENFDAIMQCIPHENSRAKKRVYKTIAKDEYITSIIGFGISVLSLFF</sequence>
<keyword evidence="1" id="KW-0472">Membrane</keyword>
<evidence type="ECO:0000313" key="2">
    <source>
        <dbReference type="EMBL" id="SHK02716.1"/>
    </source>
</evidence>
<proteinExistence type="predicted"/>
<feature type="transmembrane region" description="Helical" evidence="1">
    <location>
        <begin position="12"/>
        <end position="30"/>
    </location>
</feature>
<dbReference type="Proteomes" id="UP000184543">
    <property type="component" value="Unassembled WGS sequence"/>
</dbReference>
<keyword evidence="3" id="KW-1185">Reference proteome</keyword>